<dbReference type="GO" id="GO:0043916">
    <property type="term" value="F:DNA-7-methylguanine glycosylase activity"/>
    <property type="evidence" value="ECO:0007669"/>
    <property type="project" value="TreeGrafter"/>
</dbReference>
<dbReference type="InterPro" id="IPR003265">
    <property type="entry name" value="HhH-GPD_domain"/>
</dbReference>
<dbReference type="OrthoDB" id="9785929at2"/>
<dbReference type="InterPro" id="IPR011257">
    <property type="entry name" value="DNA_glycosylase"/>
</dbReference>
<dbReference type="GO" id="GO:0008725">
    <property type="term" value="F:DNA-3-methyladenine glycosylase activity"/>
    <property type="evidence" value="ECO:0007669"/>
    <property type="project" value="TreeGrafter"/>
</dbReference>
<dbReference type="CDD" id="cd00056">
    <property type="entry name" value="ENDO3c"/>
    <property type="match status" value="1"/>
</dbReference>
<evidence type="ECO:0000313" key="7">
    <source>
        <dbReference type="Proteomes" id="UP000246132"/>
    </source>
</evidence>
<evidence type="ECO:0000256" key="4">
    <source>
        <dbReference type="ARBA" id="ARBA00023204"/>
    </source>
</evidence>
<accession>A0A3A8AEY2</accession>
<dbReference type="GO" id="GO:0006285">
    <property type="term" value="P:base-excision repair, AP site formation"/>
    <property type="evidence" value="ECO:0007669"/>
    <property type="project" value="TreeGrafter"/>
</dbReference>
<dbReference type="Pfam" id="PF00730">
    <property type="entry name" value="HhH-GPD"/>
    <property type="match status" value="1"/>
</dbReference>
<dbReference type="PANTHER" id="PTHR43003">
    <property type="entry name" value="DNA-3-METHYLADENINE GLYCOSYLASE"/>
    <property type="match status" value="1"/>
</dbReference>
<dbReference type="PANTHER" id="PTHR43003:SF5">
    <property type="entry name" value="DNA-3-METHYLADENINE GLYCOSYLASE"/>
    <property type="match status" value="1"/>
</dbReference>
<dbReference type="Gene3D" id="1.10.340.30">
    <property type="entry name" value="Hypothetical protein, domain 2"/>
    <property type="match status" value="1"/>
</dbReference>
<dbReference type="AlphaFoldDB" id="A0A3A8AEY2"/>
<evidence type="ECO:0000313" key="6">
    <source>
        <dbReference type="EMBL" id="RKF07948.1"/>
    </source>
</evidence>
<protein>
    <recommendedName>
        <fullName evidence="2">DNA-3-methyladenine glycosylase II</fullName>
        <ecNumber evidence="2">3.2.2.21</ecNumber>
    </recommendedName>
</protein>
<comment type="caution">
    <text evidence="6">The sequence shown here is derived from an EMBL/GenBank/DDBJ whole genome shotgun (WGS) entry which is preliminary data.</text>
</comment>
<reference evidence="6 7" key="1">
    <citation type="journal article" date="2018" name="Int. J. Syst. Bacteriol.">
        <title>Oceaniradius stylonemae gen. nov., sp. nov., isolated from a red alga, Stylonema cornu-cervi.</title>
        <authorList>
            <person name="Jeong S."/>
        </authorList>
    </citation>
    <scope>NUCLEOTIDE SEQUENCE [LARGE SCALE GENOMIC DNA]</scope>
    <source>
        <strain evidence="6 7">StC1</strain>
    </source>
</reference>
<feature type="domain" description="HhH-GPD" evidence="5">
    <location>
        <begin position="54"/>
        <end position="208"/>
    </location>
</feature>
<dbReference type="SUPFAM" id="SSF48150">
    <property type="entry name" value="DNA-glycosylase"/>
    <property type="match status" value="1"/>
</dbReference>
<dbReference type="GO" id="GO:0032131">
    <property type="term" value="F:alkylated DNA binding"/>
    <property type="evidence" value="ECO:0007669"/>
    <property type="project" value="TreeGrafter"/>
</dbReference>
<dbReference type="GO" id="GO:0032993">
    <property type="term" value="C:protein-DNA complex"/>
    <property type="evidence" value="ECO:0007669"/>
    <property type="project" value="TreeGrafter"/>
</dbReference>
<comment type="catalytic activity">
    <reaction evidence="1">
        <text>Hydrolysis of alkylated DNA, releasing 3-methyladenine, 3-methylguanine, 7-methylguanine and 7-methyladenine.</text>
        <dbReference type="EC" id="3.2.2.21"/>
    </reaction>
</comment>
<keyword evidence="3" id="KW-0227">DNA damage</keyword>
<dbReference type="Gene3D" id="1.10.1670.40">
    <property type="match status" value="1"/>
</dbReference>
<evidence type="ECO:0000259" key="5">
    <source>
        <dbReference type="SMART" id="SM00478"/>
    </source>
</evidence>
<organism evidence="6 7">
    <name type="scientific">Oceaniradius stylonematis</name>
    <dbReference type="NCBI Taxonomy" id="2184161"/>
    <lineage>
        <taxon>Bacteria</taxon>
        <taxon>Pseudomonadati</taxon>
        <taxon>Pseudomonadota</taxon>
        <taxon>Alphaproteobacteria</taxon>
        <taxon>Hyphomicrobiales</taxon>
        <taxon>Ahrensiaceae</taxon>
        <taxon>Oceaniradius</taxon>
    </lineage>
</organism>
<proteinExistence type="predicted"/>
<evidence type="ECO:0000256" key="3">
    <source>
        <dbReference type="ARBA" id="ARBA00022763"/>
    </source>
</evidence>
<sequence>MDAPQTIETHDDIATGLDHLARADAALARLLDDVDHVPLRRTEPGFASLAGIIVSQQVSKQSADAITGRMVRLVDPLTPDSFMAAGETVWREIGLSRPKQRTLCALCDAIDAGALDLDGLCAIDAGAAIAAMTEVKGIGPWTAEVYLLFAAGHRDIFPAGDLALQVAAASAYGLDGRPDDKALRAMAESWSPWRGVAARLLWAWYGQTTGRTVLP</sequence>
<dbReference type="EMBL" id="QFWV02000004">
    <property type="protein sequence ID" value="RKF07948.1"/>
    <property type="molecule type" value="Genomic_DNA"/>
</dbReference>
<keyword evidence="4" id="KW-0234">DNA repair</keyword>
<dbReference type="EC" id="3.2.2.21" evidence="2"/>
<dbReference type="SMART" id="SM00478">
    <property type="entry name" value="ENDO3c"/>
    <property type="match status" value="1"/>
</dbReference>
<dbReference type="Proteomes" id="UP000246132">
    <property type="component" value="Unassembled WGS sequence"/>
</dbReference>
<dbReference type="RefSeq" id="WP_109765579.1">
    <property type="nucleotide sequence ID" value="NZ_CP159474.1"/>
</dbReference>
<dbReference type="GO" id="GO:0005737">
    <property type="term" value="C:cytoplasm"/>
    <property type="evidence" value="ECO:0007669"/>
    <property type="project" value="TreeGrafter"/>
</dbReference>
<name>A0A3A8AEY2_9HYPH</name>
<gene>
    <name evidence="6" type="ORF">DEM25_007550</name>
</gene>
<keyword evidence="7" id="KW-1185">Reference proteome</keyword>
<evidence type="ECO:0000256" key="1">
    <source>
        <dbReference type="ARBA" id="ARBA00000086"/>
    </source>
</evidence>
<dbReference type="GO" id="GO:0006307">
    <property type="term" value="P:DNA alkylation repair"/>
    <property type="evidence" value="ECO:0007669"/>
    <property type="project" value="TreeGrafter"/>
</dbReference>
<dbReference type="InterPro" id="IPR051912">
    <property type="entry name" value="Alkylbase_DNA_Glycosylase/TA"/>
</dbReference>
<evidence type="ECO:0000256" key="2">
    <source>
        <dbReference type="ARBA" id="ARBA00012000"/>
    </source>
</evidence>